<dbReference type="Proteomes" id="UP000247810">
    <property type="component" value="Unassembled WGS sequence"/>
</dbReference>
<evidence type="ECO:0000313" key="3">
    <source>
        <dbReference type="Proteomes" id="UP000247810"/>
    </source>
</evidence>
<feature type="domain" description="HNH nuclease" evidence="1">
    <location>
        <begin position="1"/>
        <end position="49"/>
    </location>
</feature>
<evidence type="ECO:0000313" key="2">
    <source>
        <dbReference type="EMBL" id="PYH90599.1"/>
    </source>
</evidence>
<accession>A0A319D0Q5</accession>
<feature type="non-terminal residue" evidence="2">
    <location>
        <position position="1"/>
    </location>
</feature>
<organism evidence="2 3">
    <name type="scientific">Aspergillus ellipticus CBS 707.79</name>
    <dbReference type="NCBI Taxonomy" id="1448320"/>
    <lineage>
        <taxon>Eukaryota</taxon>
        <taxon>Fungi</taxon>
        <taxon>Dikarya</taxon>
        <taxon>Ascomycota</taxon>
        <taxon>Pezizomycotina</taxon>
        <taxon>Eurotiomycetes</taxon>
        <taxon>Eurotiomycetidae</taxon>
        <taxon>Eurotiales</taxon>
        <taxon>Aspergillaceae</taxon>
        <taxon>Aspergillus</taxon>
        <taxon>Aspergillus subgen. Circumdati</taxon>
    </lineage>
</organism>
<dbReference type="VEuPathDB" id="FungiDB:BO71DRAFT_296567"/>
<reference evidence="2 3" key="1">
    <citation type="submission" date="2018-02" db="EMBL/GenBank/DDBJ databases">
        <title>The genomes of Aspergillus section Nigri reveals drivers in fungal speciation.</title>
        <authorList>
            <consortium name="DOE Joint Genome Institute"/>
            <person name="Vesth T.C."/>
            <person name="Nybo J."/>
            <person name="Theobald S."/>
            <person name="Brandl J."/>
            <person name="Frisvad J.C."/>
            <person name="Nielsen K.F."/>
            <person name="Lyhne E.K."/>
            <person name="Kogle M.E."/>
            <person name="Kuo A."/>
            <person name="Riley R."/>
            <person name="Clum A."/>
            <person name="Nolan M."/>
            <person name="Lipzen A."/>
            <person name="Salamov A."/>
            <person name="Henrissat B."/>
            <person name="Wiebenga A."/>
            <person name="De vries R.P."/>
            <person name="Grigoriev I.V."/>
            <person name="Mortensen U.H."/>
            <person name="Andersen M.R."/>
            <person name="Baker S.E."/>
        </authorList>
    </citation>
    <scope>NUCLEOTIDE SEQUENCE [LARGE SCALE GENOMIC DNA]</scope>
    <source>
        <strain evidence="2 3">CBS 707.79</strain>
    </source>
</reference>
<dbReference type="Pfam" id="PF13391">
    <property type="entry name" value="HNH_2"/>
    <property type="match status" value="1"/>
</dbReference>
<dbReference type="InterPro" id="IPR003615">
    <property type="entry name" value="HNH_nuc"/>
</dbReference>
<protein>
    <recommendedName>
        <fullName evidence="1">HNH nuclease domain-containing protein</fullName>
    </recommendedName>
</protein>
<keyword evidence="3" id="KW-1185">Reference proteome</keyword>
<proteinExistence type="predicted"/>
<name>A0A319D0Q5_9EURO</name>
<dbReference type="EMBL" id="KZ825977">
    <property type="protein sequence ID" value="PYH90599.1"/>
    <property type="molecule type" value="Genomic_DNA"/>
</dbReference>
<evidence type="ECO:0000259" key="1">
    <source>
        <dbReference type="Pfam" id="PF13391"/>
    </source>
</evidence>
<sequence>HLFPDYHGQDAMDAILGKADPPELFSPQNGLMLSVVIEAYIEGGQFVIVPDVPENSSSLYSRVAELVAWIRRNEQPREYKLRVIDPEFDHRDKPVFREKPPTWNDLDGRRLEFRNGFRPDIRDVYWHFCMQMVVRRAWRQNDKVDDVLRDGAGRLFWDLPGRYLPGNMLAVLVGELGVGYEGLLDGAGRKSGDDDDDALLEAAARQV</sequence>
<dbReference type="OrthoDB" id="5386595at2759"/>
<feature type="non-terminal residue" evidence="2">
    <location>
        <position position="207"/>
    </location>
</feature>
<gene>
    <name evidence="2" type="ORF">BO71DRAFT_296567</name>
</gene>
<dbReference type="STRING" id="1448320.A0A319D0Q5"/>
<dbReference type="AlphaFoldDB" id="A0A319D0Q5"/>